<name>A0A2L0EJR7_SORCE</name>
<keyword evidence="2" id="KW-0472">Membrane</keyword>
<evidence type="ECO:0000313" key="3">
    <source>
        <dbReference type="EMBL" id="AUX39529.1"/>
    </source>
</evidence>
<dbReference type="Proteomes" id="UP000238348">
    <property type="component" value="Chromosome"/>
</dbReference>
<dbReference type="AlphaFoldDB" id="A0A2L0EJR7"/>
<dbReference type="OrthoDB" id="10017823at2"/>
<reference evidence="3 4" key="1">
    <citation type="submission" date="2015-09" db="EMBL/GenBank/DDBJ databases">
        <title>Sorangium comparison.</title>
        <authorList>
            <person name="Zaburannyi N."/>
            <person name="Bunk B."/>
            <person name="Overmann J."/>
            <person name="Mueller R."/>
        </authorList>
    </citation>
    <scope>NUCLEOTIDE SEQUENCE [LARGE SCALE GENOMIC DNA]</scope>
    <source>
        <strain evidence="3 4">So ce26</strain>
    </source>
</reference>
<feature type="transmembrane region" description="Helical" evidence="2">
    <location>
        <begin position="142"/>
        <end position="163"/>
    </location>
</feature>
<feature type="compositionally biased region" description="Low complexity" evidence="1">
    <location>
        <begin position="240"/>
        <end position="265"/>
    </location>
</feature>
<feature type="compositionally biased region" description="Low complexity" evidence="1">
    <location>
        <begin position="214"/>
        <end position="229"/>
    </location>
</feature>
<evidence type="ECO:0000313" key="4">
    <source>
        <dbReference type="Proteomes" id="UP000238348"/>
    </source>
</evidence>
<feature type="compositionally biased region" description="Pro residues" evidence="1">
    <location>
        <begin position="266"/>
        <end position="283"/>
    </location>
</feature>
<sequence length="314" mass="31534">MDVYCEVCGIVTSASGDARGEGARACWACGTTLRARGRGARRPPAGVEERSPVAAAPDLPGQSRPFVPRDDDDPTMIDLRSLALKSFLATLPARNGAAAAPAPAPLVAVDAPPSVSDVLRVYNALAPIAAPPRARRGPRLRVLLAASAAGALAIAVMFALVAGHRSRARATGSAQLPGAQRGLAPMGELARSVSAPREAQGRASPAPRAPEAPAPEVAAGRARSTEAAAAPPPRVEVKPGARGASAAGASAAGARARPARPASTLPAPPPTQPALEAPRPPRPVSLADALAAAVADRPPPPAAPVARPREDATE</sequence>
<gene>
    <name evidence="3" type="ORF">SOCE26_009220</name>
</gene>
<proteinExistence type="predicted"/>
<organism evidence="3 4">
    <name type="scientific">Sorangium cellulosum</name>
    <name type="common">Polyangium cellulosum</name>
    <dbReference type="NCBI Taxonomy" id="56"/>
    <lineage>
        <taxon>Bacteria</taxon>
        <taxon>Pseudomonadati</taxon>
        <taxon>Myxococcota</taxon>
        <taxon>Polyangia</taxon>
        <taxon>Polyangiales</taxon>
        <taxon>Polyangiaceae</taxon>
        <taxon>Sorangium</taxon>
    </lineage>
</organism>
<feature type="region of interest" description="Disordered" evidence="1">
    <location>
        <begin position="36"/>
        <end position="72"/>
    </location>
</feature>
<feature type="region of interest" description="Disordered" evidence="1">
    <location>
        <begin position="191"/>
        <end position="314"/>
    </location>
</feature>
<accession>A0A2L0EJR7</accession>
<dbReference type="EMBL" id="CP012673">
    <property type="protein sequence ID" value="AUX39529.1"/>
    <property type="molecule type" value="Genomic_DNA"/>
</dbReference>
<keyword evidence="2" id="KW-0812">Transmembrane</keyword>
<dbReference type="RefSeq" id="WP_104977484.1">
    <property type="nucleotide sequence ID" value="NZ_CP012673.1"/>
</dbReference>
<protein>
    <submittedName>
        <fullName evidence="3">Uncharacterized protein</fullName>
    </submittedName>
</protein>
<keyword evidence="2" id="KW-1133">Transmembrane helix</keyword>
<evidence type="ECO:0000256" key="2">
    <source>
        <dbReference type="SAM" id="Phobius"/>
    </source>
</evidence>
<feature type="compositionally biased region" description="Low complexity" evidence="1">
    <location>
        <begin position="286"/>
        <end position="296"/>
    </location>
</feature>
<evidence type="ECO:0000256" key="1">
    <source>
        <dbReference type="SAM" id="MobiDB-lite"/>
    </source>
</evidence>